<dbReference type="AlphaFoldDB" id="A0AAJ6BIG5"/>
<feature type="chain" id="PRO_5042600481" evidence="1">
    <location>
        <begin position="22"/>
        <end position="319"/>
    </location>
</feature>
<evidence type="ECO:0000259" key="2">
    <source>
        <dbReference type="Pfam" id="PF12146"/>
    </source>
</evidence>
<name>A0AAJ6BIG5_9CAUL</name>
<keyword evidence="3" id="KW-0378">Hydrolase</keyword>
<dbReference type="PANTHER" id="PTHR43265">
    <property type="entry name" value="ESTERASE ESTD"/>
    <property type="match status" value="1"/>
</dbReference>
<evidence type="ECO:0000256" key="1">
    <source>
        <dbReference type="SAM" id="SignalP"/>
    </source>
</evidence>
<dbReference type="Gene3D" id="3.40.50.1820">
    <property type="entry name" value="alpha/beta hydrolase"/>
    <property type="match status" value="1"/>
</dbReference>
<reference evidence="3" key="1">
    <citation type="submission" date="2023-03" db="EMBL/GenBank/DDBJ databases">
        <title>Andean soil-derived lignocellulolytic bacterial consortium as a source of novel taxa and putative plastic-active enzymes.</title>
        <authorList>
            <person name="Diaz-Garcia L."/>
            <person name="Chuvochina M."/>
            <person name="Feuerriegel G."/>
            <person name="Bunk B."/>
            <person name="Sproer C."/>
            <person name="Streit W.R."/>
            <person name="Rodriguez L.M."/>
            <person name="Overmann J."/>
            <person name="Jimenez D.J."/>
        </authorList>
    </citation>
    <scope>NUCLEOTIDE SEQUENCE</scope>
    <source>
        <strain evidence="3">MAG 833</strain>
    </source>
</reference>
<evidence type="ECO:0000313" key="3">
    <source>
        <dbReference type="EMBL" id="WEK38795.1"/>
    </source>
</evidence>
<dbReference type="Pfam" id="PF12146">
    <property type="entry name" value="Hydrolase_4"/>
    <property type="match status" value="1"/>
</dbReference>
<feature type="domain" description="Serine aminopeptidase S33" evidence="2">
    <location>
        <begin position="67"/>
        <end position="171"/>
    </location>
</feature>
<dbReference type="Proteomes" id="UP001213664">
    <property type="component" value="Chromosome"/>
</dbReference>
<gene>
    <name evidence="3" type="ORF">P0Y50_09550</name>
</gene>
<sequence>MLSLAATVAALIAAPVSTEVALPSQPAQLHGTLLTPRDAVAAPVAVAVILPGSGPTDRDGNSPMGVAAGTYRLLAEGLADQGIATLRIDKRGIAASAAAGPAEADLRFDAYVADARAWAAEAAARAGKPCAWLIGHSEGALVALKAVAGGPNAGNDKICGLILLSGAGRPAGVVLREQLENGLPEPLKTQAFAILTELEAGRTVADAPPALAALFRPSVQPYLTSWLPLDPAALLAAYDGPVFIGQGTDDLQIGVTDAETLAASDPRATLKLWPGVNHVLKTAPADRAANLATYADPALPLAPGVVADVAGFIKAHPRP</sequence>
<organism evidence="3 4">
    <name type="scientific">Candidatus Brevundimonas colombiensis</name>
    <dbReference type="NCBI Taxonomy" id="3121376"/>
    <lineage>
        <taxon>Bacteria</taxon>
        <taxon>Pseudomonadati</taxon>
        <taxon>Pseudomonadota</taxon>
        <taxon>Alphaproteobacteria</taxon>
        <taxon>Caulobacterales</taxon>
        <taxon>Caulobacteraceae</taxon>
        <taxon>Brevundimonas</taxon>
    </lineage>
</organism>
<protein>
    <submittedName>
        <fullName evidence="3">Alpha/beta fold hydrolase</fullName>
    </submittedName>
</protein>
<accession>A0AAJ6BIG5</accession>
<dbReference type="PANTHER" id="PTHR43265:SF1">
    <property type="entry name" value="ESTERASE ESTD"/>
    <property type="match status" value="1"/>
</dbReference>
<keyword evidence="1" id="KW-0732">Signal</keyword>
<dbReference type="InterPro" id="IPR022742">
    <property type="entry name" value="Hydrolase_4"/>
</dbReference>
<dbReference type="EMBL" id="CP119326">
    <property type="protein sequence ID" value="WEK38795.1"/>
    <property type="molecule type" value="Genomic_DNA"/>
</dbReference>
<feature type="signal peptide" evidence="1">
    <location>
        <begin position="1"/>
        <end position="21"/>
    </location>
</feature>
<dbReference type="InterPro" id="IPR029058">
    <property type="entry name" value="AB_hydrolase_fold"/>
</dbReference>
<dbReference type="InterPro" id="IPR053145">
    <property type="entry name" value="AB_hydrolase_Est10"/>
</dbReference>
<proteinExistence type="predicted"/>
<dbReference type="SUPFAM" id="SSF53474">
    <property type="entry name" value="alpha/beta-Hydrolases"/>
    <property type="match status" value="1"/>
</dbReference>
<evidence type="ECO:0000313" key="4">
    <source>
        <dbReference type="Proteomes" id="UP001213664"/>
    </source>
</evidence>
<dbReference type="GO" id="GO:0052689">
    <property type="term" value="F:carboxylic ester hydrolase activity"/>
    <property type="evidence" value="ECO:0007669"/>
    <property type="project" value="TreeGrafter"/>
</dbReference>